<evidence type="ECO:0000256" key="9">
    <source>
        <dbReference type="ARBA" id="ARBA00047899"/>
    </source>
</evidence>
<dbReference type="PROSITE" id="PS00108">
    <property type="entry name" value="PROTEIN_KINASE_ST"/>
    <property type="match status" value="1"/>
</dbReference>
<dbReference type="KEGG" id="vde:111248143"/>
<evidence type="ECO:0000259" key="12">
    <source>
        <dbReference type="PROSITE" id="PS50011"/>
    </source>
</evidence>
<evidence type="ECO:0000256" key="7">
    <source>
        <dbReference type="ARBA" id="ARBA00022840"/>
    </source>
</evidence>
<evidence type="ECO:0000256" key="3">
    <source>
        <dbReference type="ARBA" id="ARBA00022527"/>
    </source>
</evidence>
<evidence type="ECO:0000256" key="8">
    <source>
        <dbReference type="ARBA" id="ARBA00033099"/>
    </source>
</evidence>
<name>A0A7M7JT03_VARDE</name>
<accession>A0A7M7JT03</accession>
<evidence type="ECO:0000313" key="13">
    <source>
        <dbReference type="EnsemblMetazoa" id="XP_022655693"/>
    </source>
</evidence>
<evidence type="ECO:0000256" key="4">
    <source>
        <dbReference type="ARBA" id="ARBA00022679"/>
    </source>
</evidence>
<keyword evidence="4" id="KW-0808">Transferase</keyword>
<dbReference type="AlphaFoldDB" id="A0A7M7JT03"/>
<evidence type="ECO:0000313" key="14">
    <source>
        <dbReference type="Proteomes" id="UP000594260"/>
    </source>
</evidence>
<evidence type="ECO:0000256" key="2">
    <source>
        <dbReference type="ARBA" id="ARBA00022148"/>
    </source>
</evidence>
<evidence type="ECO:0000256" key="6">
    <source>
        <dbReference type="ARBA" id="ARBA00022777"/>
    </source>
</evidence>
<keyword evidence="3" id="KW-0723">Serine/threonine-protein kinase</keyword>
<dbReference type="Gene3D" id="1.10.510.10">
    <property type="entry name" value="Transferase(Phosphotransferase) domain 1"/>
    <property type="match status" value="1"/>
</dbReference>
<keyword evidence="7" id="KW-0067">ATP-binding</keyword>
<dbReference type="PANTHER" id="PTHR24356">
    <property type="entry name" value="SERINE/THREONINE-PROTEIN KINASE"/>
    <property type="match status" value="1"/>
</dbReference>
<dbReference type="PANTHER" id="PTHR24356:SF1">
    <property type="entry name" value="SERINE_THREONINE-PROTEIN KINASE GREATWALL"/>
    <property type="match status" value="1"/>
</dbReference>
<dbReference type="PROSITE" id="PS50011">
    <property type="entry name" value="PROTEIN_KINASE_DOM"/>
    <property type="match status" value="1"/>
</dbReference>
<dbReference type="OMA" id="SKFLCEI"/>
<dbReference type="EC" id="2.7.11.1" evidence="1"/>
<dbReference type="SMART" id="SM00220">
    <property type="entry name" value="S_TKc"/>
    <property type="match status" value="1"/>
</dbReference>
<evidence type="ECO:0000256" key="1">
    <source>
        <dbReference type="ARBA" id="ARBA00012513"/>
    </source>
</evidence>
<dbReference type="GO" id="GO:0004674">
    <property type="term" value="F:protein serine/threonine kinase activity"/>
    <property type="evidence" value="ECO:0007669"/>
    <property type="project" value="UniProtKB-KW"/>
</dbReference>
<dbReference type="GO" id="GO:0005524">
    <property type="term" value="F:ATP binding"/>
    <property type="evidence" value="ECO:0007669"/>
    <property type="project" value="UniProtKB-KW"/>
</dbReference>
<feature type="region of interest" description="Disordered" evidence="11">
    <location>
        <begin position="1"/>
        <end position="22"/>
    </location>
</feature>
<feature type="domain" description="Protein kinase" evidence="12">
    <location>
        <begin position="224"/>
        <end position="487"/>
    </location>
</feature>
<dbReference type="SUPFAM" id="SSF56112">
    <property type="entry name" value="Protein kinase-like (PK-like)"/>
    <property type="match status" value="1"/>
</dbReference>
<keyword evidence="6" id="KW-0418">Kinase</keyword>
<keyword evidence="5" id="KW-0547">Nucleotide-binding</keyword>
<evidence type="ECO:0000256" key="11">
    <source>
        <dbReference type="SAM" id="MobiDB-lite"/>
    </source>
</evidence>
<sequence length="626" mass="71034">MEPAGEAASRSSNNVNAAYQKPSDKDMLIPEINEAGVKDTKNVILQTSDPAAVSAKAVTGAAVRTTHALKHTIRYAIKKLHDEQPSLVSSVQAGLEIFVRTERPMVMTRFPREHFAQEQHCLVAIDYYERINRKRLNFLDIREDLGNLACLHEYFIGRDDRAAAVAARLLHKLLQIMSEFAMRIEHNSRMRKTNWQAVVDMYAAILQDPDANAAYVILPKLRHIFQLRLMGAGGFGAIYKVQVGGISVIGKLVPCNKFKTTRQASADKLVGSMVNSPFLVRYHTCFRSDQAYVTLMEYIRGVDLHKLLKSTRLSDKVNKLIMAQLGLALQYLHYRGFLHRDVKPSNLMIAPGGKLKLIDFDTCKISAGRFINGHINSYIRKSHNEFDDAESAGTLYFLPPEILDKKPYGRAIDWWAVGVTSYRLCAGKLPFRAGTRKALKEKIREGDVGYGLGEPAHEELTKRLLIKDPMQRITSGRFEEFRNHDWFSTVDWAKIETEQFIEDIAAVNDMMDFRDGQYSPKDEFIVIAAQKQQEALSFADLDEIEPQDQEPLFTLLSWGFQSAMAKLQSGIAITESDIYEEPELVKDNFKFCKYKFQKFLQLKTQLKPFGHMSPQMSTSVGQFSDL</sequence>
<feature type="compositionally biased region" description="Low complexity" evidence="11">
    <location>
        <begin position="7"/>
        <end position="18"/>
    </location>
</feature>
<dbReference type="Gene3D" id="3.30.200.20">
    <property type="entry name" value="Phosphorylase Kinase, domain 1"/>
    <property type="match status" value="1"/>
</dbReference>
<keyword evidence="14" id="KW-1185">Reference proteome</keyword>
<dbReference type="Pfam" id="PF00069">
    <property type="entry name" value="Pkinase"/>
    <property type="match status" value="1"/>
</dbReference>
<proteinExistence type="predicted"/>
<dbReference type="OrthoDB" id="432483at2759"/>
<dbReference type="InParanoid" id="A0A7M7JT03"/>
<dbReference type="InterPro" id="IPR000719">
    <property type="entry name" value="Prot_kinase_dom"/>
</dbReference>
<dbReference type="EnsemblMetazoa" id="XM_022799958">
    <property type="protein sequence ID" value="XP_022655693"/>
    <property type="gene ID" value="LOC111248143"/>
</dbReference>
<dbReference type="RefSeq" id="XP_022655693.1">
    <property type="nucleotide sequence ID" value="XM_022799958.1"/>
</dbReference>
<comment type="catalytic activity">
    <reaction evidence="10">
        <text>L-seryl-[protein] + ATP = O-phospho-L-seryl-[protein] + ADP + H(+)</text>
        <dbReference type="Rhea" id="RHEA:17989"/>
        <dbReference type="Rhea" id="RHEA-COMP:9863"/>
        <dbReference type="Rhea" id="RHEA-COMP:11604"/>
        <dbReference type="ChEBI" id="CHEBI:15378"/>
        <dbReference type="ChEBI" id="CHEBI:29999"/>
        <dbReference type="ChEBI" id="CHEBI:30616"/>
        <dbReference type="ChEBI" id="CHEBI:83421"/>
        <dbReference type="ChEBI" id="CHEBI:456216"/>
        <dbReference type="EC" id="2.7.11.1"/>
    </reaction>
</comment>
<dbReference type="GeneID" id="111248143"/>
<dbReference type="Proteomes" id="UP000594260">
    <property type="component" value="Unplaced"/>
</dbReference>
<dbReference type="InterPro" id="IPR050236">
    <property type="entry name" value="Ser_Thr_kinase_AGC"/>
</dbReference>
<comment type="catalytic activity">
    <reaction evidence="9">
        <text>L-threonyl-[protein] + ATP = O-phospho-L-threonyl-[protein] + ADP + H(+)</text>
        <dbReference type="Rhea" id="RHEA:46608"/>
        <dbReference type="Rhea" id="RHEA-COMP:11060"/>
        <dbReference type="Rhea" id="RHEA-COMP:11605"/>
        <dbReference type="ChEBI" id="CHEBI:15378"/>
        <dbReference type="ChEBI" id="CHEBI:30013"/>
        <dbReference type="ChEBI" id="CHEBI:30616"/>
        <dbReference type="ChEBI" id="CHEBI:61977"/>
        <dbReference type="ChEBI" id="CHEBI:456216"/>
        <dbReference type="EC" id="2.7.11.1"/>
    </reaction>
</comment>
<evidence type="ECO:0000256" key="5">
    <source>
        <dbReference type="ARBA" id="ARBA00022741"/>
    </source>
</evidence>
<reference evidence="13" key="1">
    <citation type="submission" date="2021-01" db="UniProtKB">
        <authorList>
            <consortium name="EnsemblMetazoa"/>
        </authorList>
    </citation>
    <scope>IDENTIFICATION</scope>
</reference>
<evidence type="ECO:0000256" key="10">
    <source>
        <dbReference type="ARBA" id="ARBA00048679"/>
    </source>
</evidence>
<organism evidence="13 14">
    <name type="scientific">Varroa destructor</name>
    <name type="common">Honeybee mite</name>
    <dbReference type="NCBI Taxonomy" id="109461"/>
    <lineage>
        <taxon>Eukaryota</taxon>
        <taxon>Metazoa</taxon>
        <taxon>Ecdysozoa</taxon>
        <taxon>Arthropoda</taxon>
        <taxon>Chelicerata</taxon>
        <taxon>Arachnida</taxon>
        <taxon>Acari</taxon>
        <taxon>Parasitiformes</taxon>
        <taxon>Mesostigmata</taxon>
        <taxon>Gamasina</taxon>
        <taxon>Dermanyssoidea</taxon>
        <taxon>Varroidae</taxon>
        <taxon>Varroa</taxon>
    </lineage>
</organism>
<dbReference type="InterPro" id="IPR011009">
    <property type="entry name" value="Kinase-like_dom_sf"/>
</dbReference>
<protein>
    <recommendedName>
        <fullName evidence="2">Serine/threonine-protein kinase greatwall</fullName>
        <ecNumber evidence="1">2.7.11.1</ecNumber>
    </recommendedName>
    <alternativeName>
        <fullName evidence="8">Microtubule-associated serine/threonine-protein kinase-like</fullName>
    </alternativeName>
</protein>
<dbReference type="InterPro" id="IPR008271">
    <property type="entry name" value="Ser/Thr_kinase_AS"/>
</dbReference>